<proteinExistence type="inferred from homology"/>
<dbReference type="Proteomes" id="UP000694723">
    <property type="component" value="Unplaced"/>
</dbReference>
<evidence type="ECO:0000313" key="6">
    <source>
        <dbReference type="Proteomes" id="UP000694723"/>
    </source>
</evidence>
<protein>
    <recommendedName>
        <fullName evidence="4">L1 transposable element RRM domain-containing protein</fullName>
    </recommendedName>
</protein>
<evidence type="ECO:0000259" key="4">
    <source>
        <dbReference type="Pfam" id="PF02994"/>
    </source>
</evidence>
<evidence type="ECO:0000256" key="2">
    <source>
        <dbReference type="SAM" id="Coils"/>
    </source>
</evidence>
<dbReference type="Pfam" id="PF02994">
    <property type="entry name" value="Transposase_22"/>
    <property type="match status" value="1"/>
</dbReference>
<dbReference type="InterPro" id="IPR004244">
    <property type="entry name" value="Transposase_22"/>
</dbReference>
<evidence type="ECO:0000313" key="5">
    <source>
        <dbReference type="Ensembl" id="ENSSSCP00060027183.1"/>
    </source>
</evidence>
<name>A0A8D2BLD0_PIG</name>
<evidence type="ECO:0000256" key="1">
    <source>
        <dbReference type="ARBA" id="ARBA00061640"/>
    </source>
</evidence>
<accession>A0A8D2BLD0</accession>
<dbReference type="AlphaFoldDB" id="A0A8D2BLD0"/>
<dbReference type="Ensembl" id="ENSSSCT00060063394.1">
    <property type="protein sequence ID" value="ENSSSCP00060027183.1"/>
    <property type="gene ID" value="ENSSSCG00060046698.1"/>
</dbReference>
<dbReference type="InterPro" id="IPR043636">
    <property type="entry name" value="L1_RRM_dom"/>
</dbReference>
<feature type="coiled-coil region" evidence="2">
    <location>
        <begin position="53"/>
        <end position="115"/>
    </location>
</feature>
<evidence type="ECO:0000256" key="3">
    <source>
        <dbReference type="SAM" id="MobiDB-lite"/>
    </source>
</evidence>
<feature type="compositionally biased region" description="Polar residues" evidence="3">
    <location>
        <begin position="1"/>
        <end position="10"/>
    </location>
</feature>
<comment type="similarity">
    <text evidence="1">Belongs to the transposase 22 family.</text>
</comment>
<sequence>MKSQRNMSQMKEQDKTSEEQLSEVEIGNRSEKYFRVMLVRMIQDFGKKIEARIDELEETFNKGIEDLKIQQAEMINTIAEIKNSLKENNSIIQEAEEQKSQVEDTLVEITDVEQNKEKRMKRIEDSLKELWDNFKRPDICIIGVPEGEEREKGPEEIFEELIAVNFSNRGKESLTQIQEAQRIPYRINPRRNTPRHVLIKLTNVKIKEQILKAAREKQQITYKEIPVRLSADFSAETLQAIRE</sequence>
<organism evidence="5 6">
    <name type="scientific">Sus scrofa</name>
    <name type="common">Pig</name>
    <dbReference type="NCBI Taxonomy" id="9823"/>
    <lineage>
        <taxon>Eukaryota</taxon>
        <taxon>Metazoa</taxon>
        <taxon>Chordata</taxon>
        <taxon>Craniata</taxon>
        <taxon>Vertebrata</taxon>
        <taxon>Euteleostomi</taxon>
        <taxon>Mammalia</taxon>
        <taxon>Eutheria</taxon>
        <taxon>Laurasiatheria</taxon>
        <taxon>Artiodactyla</taxon>
        <taxon>Suina</taxon>
        <taxon>Suidae</taxon>
        <taxon>Sus</taxon>
    </lineage>
</organism>
<dbReference type="PANTHER" id="PTHR11505">
    <property type="entry name" value="L1 TRANSPOSABLE ELEMENT-RELATED"/>
    <property type="match status" value="1"/>
</dbReference>
<dbReference type="Gene3D" id="1.20.5.390">
    <property type="entry name" value="L1 transposable element, trimerization domain"/>
    <property type="match status" value="1"/>
</dbReference>
<dbReference type="Gene3D" id="3.30.70.1820">
    <property type="entry name" value="L1 transposable element, RRM domain"/>
    <property type="match status" value="1"/>
</dbReference>
<dbReference type="FunFam" id="3.30.70.1820:FF:000002">
    <property type="entry name" value="LINE-1 retrotransposable element ORF1 protein"/>
    <property type="match status" value="1"/>
</dbReference>
<reference evidence="5" key="1">
    <citation type="submission" date="2025-08" db="UniProtKB">
        <authorList>
            <consortium name="Ensembl"/>
        </authorList>
    </citation>
    <scope>IDENTIFICATION</scope>
</reference>
<feature type="domain" description="L1 transposable element RRM" evidence="4">
    <location>
        <begin position="136"/>
        <end position="232"/>
    </location>
</feature>
<feature type="region of interest" description="Disordered" evidence="3">
    <location>
        <begin position="1"/>
        <end position="24"/>
    </location>
</feature>
<keyword evidence="2" id="KW-0175">Coiled coil</keyword>